<reference evidence="3 4" key="1">
    <citation type="submission" date="2020-07" db="EMBL/GenBank/DDBJ databases">
        <title>Comparative genomics of pyrophilous fungi reveals a link between fire events and developmental genes.</title>
        <authorList>
            <consortium name="DOE Joint Genome Institute"/>
            <person name="Steindorff A.S."/>
            <person name="Carver A."/>
            <person name="Calhoun S."/>
            <person name="Stillman K."/>
            <person name="Liu H."/>
            <person name="Lipzen A."/>
            <person name="Pangilinan J."/>
            <person name="Labutti K."/>
            <person name="Bruns T.D."/>
            <person name="Grigoriev I.V."/>
        </authorList>
    </citation>
    <scope>NUCLEOTIDE SEQUENCE [LARGE SCALE GENOMIC DNA]</scope>
    <source>
        <strain evidence="3 4">CBS 144469</strain>
    </source>
</reference>
<protein>
    <submittedName>
        <fullName evidence="3">Uncharacterized protein</fullName>
    </submittedName>
</protein>
<keyword evidence="1" id="KW-1133">Transmembrane helix</keyword>
<evidence type="ECO:0000256" key="1">
    <source>
        <dbReference type="SAM" id="Phobius"/>
    </source>
</evidence>
<keyword evidence="1" id="KW-0472">Membrane</keyword>
<feature type="signal peptide" evidence="2">
    <location>
        <begin position="1"/>
        <end position="19"/>
    </location>
</feature>
<dbReference type="EMBL" id="JACGCI010000042">
    <property type="protein sequence ID" value="KAF6752854.1"/>
    <property type="molecule type" value="Genomic_DNA"/>
</dbReference>
<name>A0A8H6M4J1_9AGAR</name>
<keyword evidence="2" id="KW-0732">Signal</keyword>
<accession>A0A8H6M4J1</accession>
<feature type="transmembrane region" description="Helical" evidence="1">
    <location>
        <begin position="167"/>
        <end position="194"/>
    </location>
</feature>
<proteinExistence type="predicted"/>
<feature type="transmembrane region" description="Helical" evidence="1">
    <location>
        <begin position="134"/>
        <end position="155"/>
    </location>
</feature>
<keyword evidence="4" id="KW-1185">Reference proteome</keyword>
<dbReference type="OrthoDB" id="10407856at2759"/>
<dbReference type="AlphaFoldDB" id="A0A8H6M4J1"/>
<evidence type="ECO:0000313" key="4">
    <source>
        <dbReference type="Proteomes" id="UP000521943"/>
    </source>
</evidence>
<feature type="non-terminal residue" evidence="3">
    <location>
        <position position="196"/>
    </location>
</feature>
<evidence type="ECO:0000313" key="3">
    <source>
        <dbReference type="EMBL" id="KAF6752854.1"/>
    </source>
</evidence>
<dbReference type="Proteomes" id="UP000521943">
    <property type="component" value="Unassembled WGS sequence"/>
</dbReference>
<organism evidence="3 4">
    <name type="scientific">Ephemerocybe angulata</name>
    <dbReference type="NCBI Taxonomy" id="980116"/>
    <lineage>
        <taxon>Eukaryota</taxon>
        <taxon>Fungi</taxon>
        <taxon>Dikarya</taxon>
        <taxon>Basidiomycota</taxon>
        <taxon>Agaricomycotina</taxon>
        <taxon>Agaricomycetes</taxon>
        <taxon>Agaricomycetidae</taxon>
        <taxon>Agaricales</taxon>
        <taxon>Agaricineae</taxon>
        <taxon>Psathyrellaceae</taxon>
        <taxon>Ephemerocybe</taxon>
    </lineage>
</organism>
<evidence type="ECO:0000256" key="2">
    <source>
        <dbReference type="SAM" id="SignalP"/>
    </source>
</evidence>
<sequence length="196" mass="19442">MLSFKFLLGAAAFFAVASAAPSLPAAQGIAVRGAPATPALANTHVINNVPVAGDAGGCPGGSEPTTIAAIVADVDAQLGPIVADIKAAIAVSAGVSAKVDIKIILALLVKIQVLLAACLANIKVCISVHGVLSLTGAVLSAVQLCALTVLQVLVVEFTVDLQLCISAIIALCADILSVCIVALPSVKVLLAVLLKP</sequence>
<keyword evidence="1" id="KW-0812">Transmembrane</keyword>
<comment type="caution">
    <text evidence="3">The sequence shown here is derived from an EMBL/GenBank/DDBJ whole genome shotgun (WGS) entry which is preliminary data.</text>
</comment>
<feature type="chain" id="PRO_5034477543" evidence="2">
    <location>
        <begin position="20"/>
        <end position="196"/>
    </location>
</feature>
<gene>
    <name evidence="3" type="ORF">DFP72DRAFT_903803</name>
</gene>
<feature type="transmembrane region" description="Helical" evidence="1">
    <location>
        <begin position="103"/>
        <end position="122"/>
    </location>
</feature>